<dbReference type="InterPro" id="IPR018839">
    <property type="entry name" value="Tscrpt-silencing_Clr2_C"/>
</dbReference>
<feature type="domain" description="Cryptic loci regulator 2 C-terminal" evidence="2">
    <location>
        <begin position="411"/>
        <end position="541"/>
    </location>
</feature>
<comment type="caution">
    <text evidence="4">The sequence shown here is derived from an EMBL/GenBank/DDBJ whole genome shotgun (WGS) entry which is preliminary data.</text>
</comment>
<proteinExistence type="predicted"/>
<dbReference type="InterPro" id="IPR031915">
    <property type="entry name" value="Clr2_N"/>
</dbReference>
<evidence type="ECO:0000313" key="4">
    <source>
        <dbReference type="EMBL" id="KAL0635829.1"/>
    </source>
</evidence>
<dbReference type="Pfam" id="PF10383">
    <property type="entry name" value="Clr2"/>
    <property type="match status" value="1"/>
</dbReference>
<dbReference type="InterPro" id="IPR038986">
    <property type="entry name" value="Clr2"/>
</dbReference>
<sequence length="704" mass="78233">MAELPALILSLDWSDGTTTWQDGVNGPTEEMLDNTPDEKGSQDFLRPIEPYSKKEISWLCKMAGWLVESKDPEMYRQYKNKKICLKSLPENYRLYEHVKLPGPGTDGKPRIDTYLYGHPKGPRKRYRSAADFQPHFVWMATDPSKNPENCRCRVCSGRAVPDTPEPPNSPTPPRNIPIVVAREKPVPVAKNMPATRSAQTAASGTVTRRTTAMPAISHPVTRRSISNAMRPRSSTPVTAPAAPVLIPAAPILPTSPPFPVHLLDSSPTATERALHAAPGPYVFRPGELVWCQCTEAWSLGIIVSGPEAGPSQVANSPQQSYTVQVLKSPLEAELSSPYPGITVVSLRPWLAWSTPDLNNAPLRTILTYDDVAWEQYRGVRGLEVDASIMKSRDIDSSYNLIDKLQYSHGDFYAGVFYGAEKLWVGDTVRLKRHAAPNLINGTEIMVIAGIQDTRMQSSTGISRSTITDVTILGDIYVHVTYPASAPPSPIPEWLPQRLVRETTFRNRVTAGHPQQPQMSTWKLLHAAQTIRLEDIKGRWYESSLLIPYLKGREHYTQTLQSGTWDEVATQMNEMGNAGQAAVRGWCRTGKRDDVLTTSVPHTFSLEKGEIEVGMEGLALHHPHNPNLLHNAHRELVDLTGDDDDEPAAQQQQQQQQQQQDQGRVGTYGLEETEDPEADDAFMRQMQLDVASFLKDPGDSFYGSL</sequence>
<evidence type="ECO:0008006" key="6">
    <source>
        <dbReference type="Google" id="ProtNLM"/>
    </source>
</evidence>
<accession>A0ABR3GIS1</accession>
<dbReference type="Pfam" id="PF16761">
    <property type="entry name" value="Clr2_transil"/>
    <property type="match status" value="1"/>
</dbReference>
<protein>
    <recommendedName>
        <fullName evidence="6">Cryptic loci regulator 2 N-terminal domain-containing protein</fullName>
    </recommendedName>
</protein>
<organism evidence="4 5">
    <name type="scientific">Discina gigas</name>
    <dbReference type="NCBI Taxonomy" id="1032678"/>
    <lineage>
        <taxon>Eukaryota</taxon>
        <taxon>Fungi</taxon>
        <taxon>Dikarya</taxon>
        <taxon>Ascomycota</taxon>
        <taxon>Pezizomycotina</taxon>
        <taxon>Pezizomycetes</taxon>
        <taxon>Pezizales</taxon>
        <taxon>Discinaceae</taxon>
        <taxon>Discina</taxon>
    </lineage>
</organism>
<reference evidence="4 5" key="1">
    <citation type="submission" date="2024-02" db="EMBL/GenBank/DDBJ databases">
        <title>Discinaceae phylogenomics.</title>
        <authorList>
            <person name="Dirks A.C."/>
            <person name="James T.Y."/>
        </authorList>
    </citation>
    <scope>NUCLEOTIDE SEQUENCE [LARGE SCALE GENOMIC DNA]</scope>
    <source>
        <strain evidence="4 5">ACD0624</strain>
    </source>
</reference>
<feature type="domain" description="Cryptic loci regulator 2 N-terminal" evidence="3">
    <location>
        <begin position="84"/>
        <end position="155"/>
    </location>
</feature>
<evidence type="ECO:0000313" key="5">
    <source>
        <dbReference type="Proteomes" id="UP001447188"/>
    </source>
</evidence>
<evidence type="ECO:0000259" key="3">
    <source>
        <dbReference type="Pfam" id="PF16761"/>
    </source>
</evidence>
<evidence type="ECO:0000256" key="1">
    <source>
        <dbReference type="SAM" id="MobiDB-lite"/>
    </source>
</evidence>
<dbReference type="PANTHER" id="PTHR38046:SF1">
    <property type="entry name" value="CRYPTIC LOCI REGULATOR 2"/>
    <property type="match status" value="1"/>
</dbReference>
<evidence type="ECO:0000259" key="2">
    <source>
        <dbReference type="Pfam" id="PF10383"/>
    </source>
</evidence>
<feature type="region of interest" description="Disordered" evidence="1">
    <location>
        <begin position="638"/>
        <end position="678"/>
    </location>
</feature>
<name>A0ABR3GIS1_9PEZI</name>
<keyword evidence="5" id="KW-1185">Reference proteome</keyword>
<feature type="compositionally biased region" description="Low complexity" evidence="1">
    <location>
        <begin position="649"/>
        <end position="661"/>
    </location>
</feature>
<dbReference type="PANTHER" id="PTHR38046">
    <property type="entry name" value="CRYPTIC LOCI REGULATOR 2"/>
    <property type="match status" value="1"/>
</dbReference>
<dbReference type="Proteomes" id="UP001447188">
    <property type="component" value="Unassembled WGS sequence"/>
</dbReference>
<dbReference type="EMBL" id="JBBBZM010000061">
    <property type="protein sequence ID" value="KAL0635829.1"/>
    <property type="molecule type" value="Genomic_DNA"/>
</dbReference>
<gene>
    <name evidence="4" type="ORF">Q9L58_005170</name>
</gene>